<dbReference type="InterPro" id="IPR050166">
    <property type="entry name" value="ABC_transporter_ATP-bind"/>
</dbReference>
<proteinExistence type="predicted"/>
<evidence type="ECO:0000313" key="4">
    <source>
        <dbReference type="Proteomes" id="UP001530400"/>
    </source>
</evidence>
<evidence type="ECO:0000256" key="1">
    <source>
        <dbReference type="ARBA" id="ARBA00022448"/>
    </source>
</evidence>
<keyword evidence="1" id="KW-0813">Transport</keyword>
<dbReference type="InterPro" id="IPR003439">
    <property type="entry name" value="ABC_transporter-like_ATP-bd"/>
</dbReference>
<dbReference type="Pfam" id="PF00005">
    <property type="entry name" value="ABC_tran"/>
    <property type="match status" value="1"/>
</dbReference>
<sequence>MQTLFSSVPKREYALQNINLSFGHVPPTSSAEQQKNVNDGVIVLDGRSASGKSTILRLLAGIESPTQGGILINGKEIIQVDNEGKRKVPTWMKVGLSNTYSAQAVAQPVILESKPDFDKSQTVIQRIVQMGSEAADYYCPAASSERRKTLIQKLAIEFAQLLTITKEQQSCRPVDLSPSSQFLFAIACGCMVSIAPAVAAIDSMDINSTTDQGVSIPYPIILFDELFDTEASSTVDKCKAGILNLVDRGGVVISVTHRPVYFTEMSRRCVTLSGGKILTDRRTMT</sequence>
<dbReference type="PANTHER" id="PTHR42788:SF13">
    <property type="entry name" value="ALIPHATIC SULFONATES IMPORT ATP-BINDING PROTEIN SSUB"/>
    <property type="match status" value="1"/>
</dbReference>
<dbReference type="InterPro" id="IPR027417">
    <property type="entry name" value="P-loop_NTPase"/>
</dbReference>
<accession>A0ABD3MML1</accession>
<keyword evidence="4" id="KW-1185">Reference proteome</keyword>
<dbReference type="AlphaFoldDB" id="A0ABD3MML1"/>
<name>A0ABD3MML1_9STRA</name>
<protein>
    <recommendedName>
        <fullName evidence="2">ABC transporter domain-containing protein</fullName>
    </recommendedName>
</protein>
<dbReference type="Gene3D" id="3.40.50.300">
    <property type="entry name" value="P-loop containing nucleotide triphosphate hydrolases"/>
    <property type="match status" value="1"/>
</dbReference>
<gene>
    <name evidence="3" type="ORF">ACHAWO_000951</name>
</gene>
<dbReference type="PANTHER" id="PTHR42788">
    <property type="entry name" value="TAURINE IMPORT ATP-BINDING PROTEIN-RELATED"/>
    <property type="match status" value="1"/>
</dbReference>
<evidence type="ECO:0000259" key="2">
    <source>
        <dbReference type="Pfam" id="PF00005"/>
    </source>
</evidence>
<dbReference type="SUPFAM" id="SSF52540">
    <property type="entry name" value="P-loop containing nucleoside triphosphate hydrolases"/>
    <property type="match status" value="2"/>
</dbReference>
<dbReference type="Proteomes" id="UP001530400">
    <property type="component" value="Unassembled WGS sequence"/>
</dbReference>
<evidence type="ECO:0000313" key="3">
    <source>
        <dbReference type="EMBL" id="KAL3765286.1"/>
    </source>
</evidence>
<comment type="caution">
    <text evidence="3">The sequence shown here is derived from an EMBL/GenBank/DDBJ whole genome shotgun (WGS) entry which is preliminary data.</text>
</comment>
<organism evidence="3 4">
    <name type="scientific">Cyclotella atomus</name>
    <dbReference type="NCBI Taxonomy" id="382360"/>
    <lineage>
        <taxon>Eukaryota</taxon>
        <taxon>Sar</taxon>
        <taxon>Stramenopiles</taxon>
        <taxon>Ochrophyta</taxon>
        <taxon>Bacillariophyta</taxon>
        <taxon>Coscinodiscophyceae</taxon>
        <taxon>Thalassiosirophycidae</taxon>
        <taxon>Stephanodiscales</taxon>
        <taxon>Stephanodiscaceae</taxon>
        <taxon>Cyclotella</taxon>
    </lineage>
</organism>
<feature type="domain" description="ABC transporter" evidence="2">
    <location>
        <begin position="41"/>
        <end position="158"/>
    </location>
</feature>
<dbReference type="EMBL" id="JALLPJ020001404">
    <property type="protein sequence ID" value="KAL3765286.1"/>
    <property type="molecule type" value="Genomic_DNA"/>
</dbReference>
<reference evidence="3 4" key="1">
    <citation type="submission" date="2024-10" db="EMBL/GenBank/DDBJ databases">
        <title>Updated reference genomes for cyclostephanoid diatoms.</title>
        <authorList>
            <person name="Roberts W.R."/>
            <person name="Alverson A.J."/>
        </authorList>
    </citation>
    <scope>NUCLEOTIDE SEQUENCE [LARGE SCALE GENOMIC DNA]</scope>
    <source>
        <strain evidence="3 4">AJA010-31</strain>
    </source>
</reference>